<dbReference type="Gene3D" id="3.30.420.10">
    <property type="entry name" value="Ribonuclease H-like superfamily/Ribonuclease H"/>
    <property type="match status" value="1"/>
</dbReference>
<dbReference type="InterPro" id="IPR001584">
    <property type="entry name" value="Integrase_cat-core"/>
</dbReference>
<protein>
    <recommendedName>
        <fullName evidence="1">RNA-directed DNA polymerase</fullName>
        <ecNumber evidence="1">2.7.7.49</ecNumber>
    </recommendedName>
</protein>
<evidence type="ECO:0000256" key="1">
    <source>
        <dbReference type="ARBA" id="ARBA00012493"/>
    </source>
</evidence>
<keyword evidence="2" id="KW-0472">Membrane</keyword>
<dbReference type="Proteomes" id="UP000076858">
    <property type="component" value="Unassembled WGS sequence"/>
</dbReference>
<keyword evidence="2" id="KW-1133">Transmembrane helix</keyword>
<dbReference type="Pfam" id="PF17921">
    <property type="entry name" value="Integrase_H2C2"/>
    <property type="match status" value="1"/>
</dbReference>
<reference evidence="4 5" key="1">
    <citation type="submission" date="2016-03" db="EMBL/GenBank/DDBJ databases">
        <title>EvidentialGene: Evidence-directed Construction of Genes on Genomes.</title>
        <authorList>
            <person name="Gilbert D.G."/>
            <person name="Choi J.-H."/>
            <person name="Mockaitis K."/>
            <person name="Colbourne J."/>
            <person name="Pfrender M."/>
        </authorList>
    </citation>
    <scope>NUCLEOTIDE SEQUENCE [LARGE SCALE GENOMIC DNA]</scope>
    <source>
        <strain evidence="4 5">Xinb3</strain>
        <tissue evidence="4">Complete organism</tissue>
    </source>
</reference>
<dbReference type="InterPro" id="IPR050951">
    <property type="entry name" value="Retrovirus_Pol_polyprotein"/>
</dbReference>
<dbReference type="GO" id="GO:0003964">
    <property type="term" value="F:RNA-directed DNA polymerase activity"/>
    <property type="evidence" value="ECO:0007669"/>
    <property type="project" value="UniProtKB-EC"/>
</dbReference>
<dbReference type="PANTHER" id="PTHR37984">
    <property type="entry name" value="PROTEIN CBG26694"/>
    <property type="match status" value="1"/>
</dbReference>
<evidence type="ECO:0000259" key="3">
    <source>
        <dbReference type="PROSITE" id="PS50994"/>
    </source>
</evidence>
<dbReference type="PROSITE" id="PS50994">
    <property type="entry name" value="INTEGRASE"/>
    <property type="match status" value="1"/>
</dbReference>
<dbReference type="SUPFAM" id="SSF140996">
    <property type="entry name" value="Hermes dimerisation domain"/>
    <property type="match status" value="1"/>
</dbReference>
<dbReference type="Gene3D" id="1.10.340.70">
    <property type="match status" value="1"/>
</dbReference>
<dbReference type="EMBL" id="LRGB01002505">
    <property type="protein sequence ID" value="KZS07285.1"/>
    <property type="molecule type" value="Genomic_DNA"/>
</dbReference>
<dbReference type="SUPFAM" id="SSF53098">
    <property type="entry name" value="Ribonuclease H-like"/>
    <property type="match status" value="1"/>
</dbReference>
<dbReference type="GO" id="GO:0003676">
    <property type="term" value="F:nucleic acid binding"/>
    <property type="evidence" value="ECO:0007669"/>
    <property type="project" value="InterPro"/>
</dbReference>
<feature type="transmembrane region" description="Helical" evidence="2">
    <location>
        <begin position="428"/>
        <end position="450"/>
    </location>
</feature>
<dbReference type="FunFam" id="3.30.420.10:FF:000032">
    <property type="entry name" value="Retrovirus-related Pol polyprotein from transposon 297-like Protein"/>
    <property type="match status" value="1"/>
</dbReference>
<dbReference type="InterPro" id="IPR041588">
    <property type="entry name" value="Integrase_H2C2"/>
</dbReference>
<feature type="domain" description="Integrase catalytic" evidence="3">
    <location>
        <begin position="51"/>
        <end position="223"/>
    </location>
</feature>
<dbReference type="InterPro" id="IPR012337">
    <property type="entry name" value="RNaseH-like_sf"/>
</dbReference>
<dbReference type="AlphaFoldDB" id="A0A164PZ88"/>
<comment type="caution">
    <text evidence="4">The sequence shown here is derived from an EMBL/GenBank/DDBJ whole genome shotgun (WGS) entry which is preliminary data.</text>
</comment>
<name>A0A164PZ88_9CRUS</name>
<gene>
    <name evidence="4" type="ORF">APZ42_029037</name>
</gene>
<dbReference type="EC" id="2.7.7.49" evidence="1"/>
<evidence type="ECO:0000313" key="4">
    <source>
        <dbReference type="EMBL" id="KZS07285.1"/>
    </source>
</evidence>
<evidence type="ECO:0000313" key="5">
    <source>
        <dbReference type="Proteomes" id="UP000076858"/>
    </source>
</evidence>
<sequence>MATRQTFFRLRDKYYWPTMLRDVKEYCTSCKPWALGRRVHSAKAYLNPLDIASKPFEVLGLDFLGPIKPHSLQGNNNKLVITDYFSKWIEVIPLTNCTALSTSKALLERIILHHGPPNAIITDRGSNFTSELFSALCKASNIKRMKTTAYHPQTNGKTKRFNKIVVEMIRKYLENGFERWEDILGPVVFAYNNSVHLSTLETTYFLNHGRDPVMPVDQFLRPLPPVIVTPSDYQSQIMKRLHEAFQLVKINLSQAREQQKAHSPTISLPPNRIPETSTLTIQPERHLGLHPSYLSDFMALWKEKDAESQAVIVGRNKKKKVIQSKLDYHIINSSSLKFKQIRTQGELDGAILNHIIVDLMPFSEIEKEGFQALVGGLIGPLVLKSRRSMARLLSKKYDKKKQTLIAELQQIEHISTTADCWTSHRRSFLYTAYFLYTATTILFVVVRALVFDVSMDLTPDNGSNFLKAFKMFPSNEKEGRPPRSSSNIAEAEAEELEDCFYCDDKEEDDVVYIDIGEILDCHSNEAHPMKILN</sequence>
<organism evidence="4 5">
    <name type="scientific">Daphnia magna</name>
    <dbReference type="NCBI Taxonomy" id="35525"/>
    <lineage>
        <taxon>Eukaryota</taxon>
        <taxon>Metazoa</taxon>
        <taxon>Ecdysozoa</taxon>
        <taxon>Arthropoda</taxon>
        <taxon>Crustacea</taxon>
        <taxon>Branchiopoda</taxon>
        <taxon>Diplostraca</taxon>
        <taxon>Cladocera</taxon>
        <taxon>Anomopoda</taxon>
        <taxon>Daphniidae</taxon>
        <taxon>Daphnia</taxon>
    </lineage>
</organism>
<keyword evidence="5" id="KW-1185">Reference proteome</keyword>
<dbReference type="PANTHER" id="PTHR37984:SF5">
    <property type="entry name" value="PROTEIN NYNRIN-LIKE"/>
    <property type="match status" value="1"/>
</dbReference>
<dbReference type="OrthoDB" id="6382074at2759"/>
<evidence type="ECO:0000256" key="2">
    <source>
        <dbReference type="SAM" id="Phobius"/>
    </source>
</evidence>
<dbReference type="Pfam" id="PF00665">
    <property type="entry name" value="rve"/>
    <property type="match status" value="1"/>
</dbReference>
<dbReference type="InterPro" id="IPR036397">
    <property type="entry name" value="RNaseH_sf"/>
</dbReference>
<proteinExistence type="predicted"/>
<accession>A0A164PZ88</accession>
<dbReference type="GO" id="GO:0015074">
    <property type="term" value="P:DNA integration"/>
    <property type="evidence" value="ECO:0007669"/>
    <property type="project" value="InterPro"/>
</dbReference>
<keyword evidence="2" id="KW-0812">Transmembrane</keyword>